<dbReference type="Proteomes" id="UP001157138">
    <property type="component" value="Unassembled WGS sequence"/>
</dbReference>
<feature type="chain" id="PRO_5046103961" description="Outer membrane protein beta-barrel domain-containing protein" evidence="1">
    <location>
        <begin position="25"/>
        <end position="141"/>
    </location>
</feature>
<proteinExistence type="predicted"/>
<keyword evidence="3" id="KW-1185">Reference proteome</keyword>
<name>A0ABQ6EZF3_9VIBR</name>
<feature type="signal peptide" evidence="1">
    <location>
        <begin position="1"/>
        <end position="24"/>
    </location>
</feature>
<accession>A0ABQ6EZF3</accession>
<evidence type="ECO:0000313" key="2">
    <source>
        <dbReference type="EMBL" id="GLT17955.1"/>
    </source>
</evidence>
<dbReference type="InterPro" id="IPR011250">
    <property type="entry name" value="OMP/PagP_B-barrel"/>
</dbReference>
<comment type="caution">
    <text evidence="2">The sequence shown here is derived from an EMBL/GenBank/DDBJ whole genome shotgun (WGS) entry which is preliminary data.</text>
</comment>
<keyword evidence="1" id="KW-0732">Signal</keyword>
<dbReference type="SUPFAM" id="SSF56925">
    <property type="entry name" value="OMPA-like"/>
    <property type="match status" value="1"/>
</dbReference>
<gene>
    <name evidence="2" type="ORF">GCM10007938_17330</name>
</gene>
<sequence>MKRNILLRSVLAGAILAASATASAEGGNTHQWSAGMAFDQDLSAVVELDNKYRFTLGNDGAAFDYIFARGKFDADVPFTWYVGAGAWSEWDHDEFGVRVPLGVNWNFHKDWDMYAQVHPELDLHGGPELQVGGAFGIKYTF</sequence>
<evidence type="ECO:0008006" key="4">
    <source>
        <dbReference type="Google" id="ProtNLM"/>
    </source>
</evidence>
<dbReference type="RefSeq" id="WP_284191855.1">
    <property type="nucleotide sequence ID" value="NZ_BSPW01000029.1"/>
</dbReference>
<organism evidence="2 3">
    <name type="scientific">Vibrio zhanjiangensis</name>
    <dbReference type="NCBI Taxonomy" id="1046128"/>
    <lineage>
        <taxon>Bacteria</taxon>
        <taxon>Pseudomonadati</taxon>
        <taxon>Pseudomonadota</taxon>
        <taxon>Gammaproteobacteria</taxon>
        <taxon>Vibrionales</taxon>
        <taxon>Vibrionaceae</taxon>
        <taxon>Vibrio</taxon>
    </lineage>
</organism>
<reference evidence="3" key="1">
    <citation type="journal article" date="2019" name="Int. J. Syst. Evol. Microbiol.">
        <title>The Global Catalogue of Microorganisms (GCM) 10K type strain sequencing project: providing services to taxonomists for standard genome sequencing and annotation.</title>
        <authorList>
            <consortium name="The Broad Institute Genomics Platform"/>
            <consortium name="The Broad Institute Genome Sequencing Center for Infectious Disease"/>
            <person name="Wu L."/>
            <person name="Ma J."/>
        </authorList>
    </citation>
    <scope>NUCLEOTIDE SEQUENCE [LARGE SCALE GENOMIC DNA]</scope>
    <source>
        <strain evidence="3">NBRC 108723</strain>
    </source>
</reference>
<dbReference type="EMBL" id="BSPW01000029">
    <property type="protein sequence ID" value="GLT17955.1"/>
    <property type="molecule type" value="Genomic_DNA"/>
</dbReference>
<protein>
    <recommendedName>
        <fullName evidence="4">Outer membrane protein beta-barrel domain-containing protein</fullName>
    </recommendedName>
</protein>
<evidence type="ECO:0000256" key="1">
    <source>
        <dbReference type="SAM" id="SignalP"/>
    </source>
</evidence>
<evidence type="ECO:0000313" key="3">
    <source>
        <dbReference type="Proteomes" id="UP001157138"/>
    </source>
</evidence>